<feature type="transmembrane region" description="Helical" evidence="5">
    <location>
        <begin position="77"/>
        <end position="100"/>
    </location>
</feature>
<dbReference type="AlphaFoldDB" id="A0A1R2B937"/>
<evidence type="ECO:0000256" key="4">
    <source>
        <dbReference type="ARBA" id="ARBA00023136"/>
    </source>
</evidence>
<feature type="transmembrane region" description="Helical" evidence="5">
    <location>
        <begin position="382"/>
        <end position="404"/>
    </location>
</feature>
<feature type="transmembrane region" description="Helical" evidence="5">
    <location>
        <begin position="164"/>
        <end position="184"/>
    </location>
</feature>
<protein>
    <recommendedName>
        <fullName evidence="6">Amino acid transporter transmembrane domain-containing protein</fullName>
    </recommendedName>
</protein>
<evidence type="ECO:0000256" key="3">
    <source>
        <dbReference type="ARBA" id="ARBA00022989"/>
    </source>
</evidence>
<evidence type="ECO:0000256" key="5">
    <source>
        <dbReference type="SAM" id="Phobius"/>
    </source>
</evidence>
<dbReference type="Pfam" id="PF01490">
    <property type="entry name" value="Aa_trans"/>
    <property type="match status" value="1"/>
</dbReference>
<dbReference type="GO" id="GO:0015179">
    <property type="term" value="F:L-amino acid transmembrane transporter activity"/>
    <property type="evidence" value="ECO:0007669"/>
    <property type="project" value="TreeGrafter"/>
</dbReference>
<organism evidence="7 8">
    <name type="scientific">Stentor coeruleus</name>
    <dbReference type="NCBI Taxonomy" id="5963"/>
    <lineage>
        <taxon>Eukaryota</taxon>
        <taxon>Sar</taxon>
        <taxon>Alveolata</taxon>
        <taxon>Ciliophora</taxon>
        <taxon>Postciliodesmatophora</taxon>
        <taxon>Heterotrichea</taxon>
        <taxon>Heterotrichida</taxon>
        <taxon>Stentoridae</taxon>
        <taxon>Stentor</taxon>
    </lineage>
</organism>
<keyword evidence="4 5" id="KW-0472">Membrane</keyword>
<feature type="transmembrane region" description="Helical" evidence="5">
    <location>
        <begin position="312"/>
        <end position="334"/>
    </location>
</feature>
<gene>
    <name evidence="7" type="ORF">SteCoe_28067</name>
</gene>
<dbReference type="Proteomes" id="UP000187209">
    <property type="component" value="Unassembled WGS sequence"/>
</dbReference>
<dbReference type="InterPro" id="IPR013057">
    <property type="entry name" value="AA_transpt_TM"/>
</dbReference>
<feature type="transmembrane region" description="Helical" evidence="5">
    <location>
        <begin position="196"/>
        <end position="217"/>
    </location>
</feature>
<dbReference type="EMBL" id="MPUH01000833">
    <property type="protein sequence ID" value="OMJ73284.1"/>
    <property type="molecule type" value="Genomic_DNA"/>
</dbReference>
<comment type="subcellular location">
    <subcellularLocation>
        <location evidence="1">Membrane</location>
        <topology evidence="1">Multi-pass membrane protein</topology>
    </subcellularLocation>
</comment>
<evidence type="ECO:0000256" key="1">
    <source>
        <dbReference type="ARBA" id="ARBA00004141"/>
    </source>
</evidence>
<comment type="caution">
    <text evidence="7">The sequence shown here is derived from an EMBL/GenBank/DDBJ whole genome shotgun (WGS) entry which is preliminary data.</text>
</comment>
<dbReference type="OrthoDB" id="438545at2759"/>
<dbReference type="PANTHER" id="PTHR22950:SF702">
    <property type="entry name" value="AMINO ACID TRANSPORTER PROTEIN"/>
    <property type="match status" value="1"/>
</dbReference>
<evidence type="ECO:0000256" key="2">
    <source>
        <dbReference type="ARBA" id="ARBA00022692"/>
    </source>
</evidence>
<name>A0A1R2B937_9CILI</name>
<feature type="transmembrane region" description="Helical" evidence="5">
    <location>
        <begin position="48"/>
        <end position="71"/>
    </location>
</feature>
<feature type="transmembrane region" description="Helical" evidence="5">
    <location>
        <begin position="416"/>
        <end position="439"/>
    </location>
</feature>
<evidence type="ECO:0000313" key="7">
    <source>
        <dbReference type="EMBL" id="OMJ73284.1"/>
    </source>
</evidence>
<keyword evidence="2 5" id="KW-0812">Transmembrane</keyword>
<evidence type="ECO:0000313" key="8">
    <source>
        <dbReference type="Proteomes" id="UP000187209"/>
    </source>
</evidence>
<dbReference type="GO" id="GO:0016020">
    <property type="term" value="C:membrane"/>
    <property type="evidence" value="ECO:0007669"/>
    <property type="project" value="UniProtKB-SubCell"/>
</dbReference>
<accession>A0A1R2B937</accession>
<evidence type="ECO:0000259" key="6">
    <source>
        <dbReference type="Pfam" id="PF01490"/>
    </source>
</evidence>
<feature type="transmembrane region" description="Helical" evidence="5">
    <location>
        <begin position="121"/>
        <end position="144"/>
    </location>
</feature>
<feature type="transmembrane region" description="Helical" evidence="5">
    <location>
        <begin position="270"/>
        <end position="292"/>
    </location>
</feature>
<sequence length="440" mass="48467">MYDVVGINEPADPILSGQRNINDSIDESSLPDNRGWFQRTFGQLQKGALRGAIFSLVSTAIGAGCLTLPLVFKNEGIIMGIFLISLAIALCYYSLISIALAGEKHKVFSYTSLTHKALGRVWGTIVENAMILYVFGTIIGYQIMVGFFVPSVLKSVNLEVSGDTNRYIVIVICNVLLMTPLSMFRELTSLRFISLLSAFSLVFVSLLVMAEFPFFAVENSWSSFDTISINLKVISSFNLCLFSSTCHTNIPQIQGELYNTSMRRISKVSLRAMLAIYFPYLALGLFGYLSTLDDTPSLIIMRKKPSNIDNDFMMVIGRALMAITLIIAVPVNIPPSRNAIMKCWLRYKDDEKPPLYVHVIVTEGLLLSTLGIALVYPQILVLFSILGGFLGGILVLLIPALLRVDACEYTGWKKYLLIGAFGSLFVTGTTGAILSVLGYD</sequence>
<keyword evidence="3 5" id="KW-1133">Transmembrane helix</keyword>
<dbReference type="PANTHER" id="PTHR22950">
    <property type="entry name" value="AMINO ACID TRANSPORTER"/>
    <property type="match status" value="1"/>
</dbReference>
<feature type="domain" description="Amino acid transporter transmembrane" evidence="6">
    <location>
        <begin position="50"/>
        <end position="412"/>
    </location>
</feature>
<reference evidence="7 8" key="1">
    <citation type="submission" date="2016-11" db="EMBL/GenBank/DDBJ databases">
        <title>The macronuclear genome of Stentor coeruleus: a giant cell with tiny introns.</title>
        <authorList>
            <person name="Slabodnick M."/>
            <person name="Ruby J.G."/>
            <person name="Reiff S.B."/>
            <person name="Swart E.C."/>
            <person name="Gosai S."/>
            <person name="Prabakaran S."/>
            <person name="Witkowska E."/>
            <person name="Larue G.E."/>
            <person name="Fisher S."/>
            <person name="Freeman R.M."/>
            <person name="Gunawardena J."/>
            <person name="Chu W."/>
            <person name="Stover N.A."/>
            <person name="Gregory B.D."/>
            <person name="Nowacki M."/>
            <person name="Derisi J."/>
            <person name="Roy S.W."/>
            <person name="Marshall W.F."/>
            <person name="Sood P."/>
        </authorList>
    </citation>
    <scope>NUCLEOTIDE SEQUENCE [LARGE SCALE GENOMIC DNA]</scope>
    <source>
        <strain evidence="7">WM001</strain>
    </source>
</reference>
<feature type="transmembrane region" description="Helical" evidence="5">
    <location>
        <begin position="355"/>
        <end position="376"/>
    </location>
</feature>
<keyword evidence="8" id="KW-1185">Reference proteome</keyword>
<proteinExistence type="predicted"/>